<proteinExistence type="predicted"/>
<accession>A0A0S4JIR4</accession>
<feature type="non-terminal residue" evidence="2">
    <location>
        <position position="515"/>
    </location>
</feature>
<evidence type="ECO:0000256" key="1">
    <source>
        <dbReference type="SAM" id="MobiDB-lite"/>
    </source>
</evidence>
<dbReference type="Proteomes" id="UP000051952">
    <property type="component" value="Unassembled WGS sequence"/>
</dbReference>
<feature type="region of interest" description="Disordered" evidence="1">
    <location>
        <begin position="395"/>
        <end position="419"/>
    </location>
</feature>
<feature type="region of interest" description="Disordered" evidence="1">
    <location>
        <begin position="28"/>
        <end position="73"/>
    </location>
</feature>
<gene>
    <name evidence="2" type="ORF">BSAL_24800</name>
</gene>
<organism evidence="2 3">
    <name type="scientific">Bodo saltans</name>
    <name type="common">Flagellated protozoan</name>
    <dbReference type="NCBI Taxonomy" id="75058"/>
    <lineage>
        <taxon>Eukaryota</taxon>
        <taxon>Discoba</taxon>
        <taxon>Euglenozoa</taxon>
        <taxon>Kinetoplastea</taxon>
        <taxon>Metakinetoplastina</taxon>
        <taxon>Eubodonida</taxon>
        <taxon>Bodonidae</taxon>
        <taxon>Bodo</taxon>
    </lineage>
</organism>
<keyword evidence="3" id="KW-1185">Reference proteome</keyword>
<dbReference type="VEuPathDB" id="TriTrypDB:BSAL_24800"/>
<reference evidence="3" key="1">
    <citation type="submission" date="2015-09" db="EMBL/GenBank/DDBJ databases">
        <authorList>
            <consortium name="Pathogen Informatics"/>
        </authorList>
    </citation>
    <scope>NUCLEOTIDE SEQUENCE [LARGE SCALE GENOMIC DNA]</scope>
    <source>
        <strain evidence="3">Lake Konstanz</strain>
    </source>
</reference>
<feature type="compositionally biased region" description="Pro residues" evidence="1">
    <location>
        <begin position="33"/>
        <end position="42"/>
    </location>
</feature>
<evidence type="ECO:0000313" key="2">
    <source>
        <dbReference type="EMBL" id="CUG90060.1"/>
    </source>
</evidence>
<dbReference type="AlphaFoldDB" id="A0A0S4JIR4"/>
<sequence>MCLTLYPGKKRVILDVLQAFIARGGLTPKRAAVPPPPPPAQPAGPAGPKTNVFGSELDDEDQPPTPPPTEVAEDKVVERSEDEDTVVIASSSITIDPMHVPLVQSVVVEFLRNTNHSSNVDLRKDIIQVATSSLLLADTAATQQQLPGGIADVLLARWKPRKNTLLFKSILPRLAQQMPCTALRIGEVIQEFLTTSRSWRCDNTGDAEAKQKQQREIQVFRRELLNILSASRIHHQLFAYIVLRSMLAFHHQSSGGGAQSSSLGYFSQPLARLFDGETKVLLSLTLQDMVIHSFGIDAFGIDGDEANGSGGGGANAGRIAALLYAHELLPLKPALALYFGNLLYSTKPAVEGAHAQTATFEGCLERAAKFFTEMEQYVAGTQYETVLDMATSSTGGGASSSRFQRTAAATDATTSSDGIPKNGEIVPTQYFRVEHKATLPSWSTLLSTHPEQRMAIPWRTFTLSMLEEFLAFELFHVAAEYIRELREVFQIDVFGYRGNGVEQKTAANRVTQRIE</sequence>
<feature type="compositionally biased region" description="Low complexity" evidence="1">
    <location>
        <begin position="406"/>
        <end position="417"/>
    </location>
</feature>
<dbReference type="EMBL" id="CYKH01001787">
    <property type="protein sequence ID" value="CUG90060.1"/>
    <property type="molecule type" value="Genomic_DNA"/>
</dbReference>
<name>A0A0S4JIR4_BODSA</name>
<protein>
    <submittedName>
        <fullName evidence="2">Uncharacterized protein</fullName>
    </submittedName>
</protein>
<evidence type="ECO:0000313" key="3">
    <source>
        <dbReference type="Proteomes" id="UP000051952"/>
    </source>
</evidence>